<dbReference type="Pfam" id="PF02563">
    <property type="entry name" value="Poly_export"/>
    <property type="match status" value="1"/>
</dbReference>
<keyword evidence="4" id="KW-1185">Reference proteome</keyword>
<proteinExistence type="predicted"/>
<evidence type="ECO:0000313" key="4">
    <source>
        <dbReference type="Proteomes" id="UP000503222"/>
    </source>
</evidence>
<dbReference type="GO" id="GO:0015159">
    <property type="term" value="F:polysaccharide transmembrane transporter activity"/>
    <property type="evidence" value="ECO:0007669"/>
    <property type="project" value="InterPro"/>
</dbReference>
<gene>
    <name evidence="3" type="ORF">G7077_09630</name>
</gene>
<evidence type="ECO:0000256" key="1">
    <source>
        <dbReference type="ARBA" id="ARBA00022729"/>
    </source>
</evidence>
<dbReference type="InterPro" id="IPR049712">
    <property type="entry name" value="Poly_export"/>
</dbReference>
<name>A0A6G7YTH5_9SPHN</name>
<keyword evidence="1" id="KW-0732">Signal</keyword>
<dbReference type="PANTHER" id="PTHR33619">
    <property type="entry name" value="POLYSACCHARIDE EXPORT PROTEIN GFCE-RELATED"/>
    <property type="match status" value="1"/>
</dbReference>
<dbReference type="AlphaFoldDB" id="A0A6G7YTH5"/>
<dbReference type="InterPro" id="IPR003715">
    <property type="entry name" value="Poly_export_N"/>
</dbReference>
<dbReference type="KEGG" id="spii:G7077_09630"/>
<dbReference type="PANTHER" id="PTHR33619:SF3">
    <property type="entry name" value="POLYSACCHARIDE EXPORT PROTEIN GFCE-RELATED"/>
    <property type="match status" value="1"/>
</dbReference>
<dbReference type="Gene3D" id="3.10.560.10">
    <property type="entry name" value="Outer membrane lipoprotein wza domain like"/>
    <property type="match status" value="1"/>
</dbReference>
<evidence type="ECO:0000313" key="3">
    <source>
        <dbReference type="EMBL" id="QIK80046.1"/>
    </source>
</evidence>
<sequence length="212" mass="22388">MTRIGVISENGSFHVRLLRVFILAAAIISGVPMQAAAQPGLPAAAGVAYRINPGDELEVLVWGEERLQRTVRVLPDGTFAFPLVGQISAAGRLPAELERTITIGLQPQYKGEVPRVSVSVKNPSGFQFSVIGKVKGPGTFTPGRYVNALEALSIGGGPTEFADLSNIRIVRKAGSNLEIIRVKIGDALRGNAGRLTASEIPQIISGDTLVVP</sequence>
<reference evidence="3 4" key="1">
    <citation type="submission" date="2020-03" db="EMBL/GenBank/DDBJ databases">
        <title>Sphingomonas sp. nov., isolated from fish.</title>
        <authorList>
            <person name="Hyun D.-W."/>
            <person name="Bae J.-W."/>
        </authorList>
    </citation>
    <scope>NUCLEOTIDE SEQUENCE [LARGE SCALE GENOMIC DNA]</scope>
    <source>
        <strain evidence="3 4">HDW15B</strain>
    </source>
</reference>
<evidence type="ECO:0000259" key="2">
    <source>
        <dbReference type="Pfam" id="PF02563"/>
    </source>
</evidence>
<accession>A0A6G7YTH5</accession>
<feature type="domain" description="Polysaccharide export protein N-terminal" evidence="2">
    <location>
        <begin position="46"/>
        <end position="121"/>
    </location>
</feature>
<dbReference type="Gene3D" id="3.30.1950.10">
    <property type="entry name" value="wza like domain"/>
    <property type="match status" value="1"/>
</dbReference>
<protein>
    <submittedName>
        <fullName evidence="3">Sugar transporter</fullName>
    </submittedName>
</protein>
<keyword evidence="3" id="KW-0762">Sugar transport</keyword>
<dbReference type="Proteomes" id="UP000503222">
    <property type="component" value="Chromosome"/>
</dbReference>
<dbReference type="EMBL" id="CP049869">
    <property type="protein sequence ID" value="QIK80046.1"/>
    <property type="molecule type" value="Genomic_DNA"/>
</dbReference>
<organism evidence="3 4">
    <name type="scientific">Sphingomonas piscis</name>
    <dbReference type="NCBI Taxonomy" id="2714943"/>
    <lineage>
        <taxon>Bacteria</taxon>
        <taxon>Pseudomonadati</taxon>
        <taxon>Pseudomonadota</taxon>
        <taxon>Alphaproteobacteria</taxon>
        <taxon>Sphingomonadales</taxon>
        <taxon>Sphingomonadaceae</taxon>
        <taxon>Sphingomonas</taxon>
    </lineage>
</organism>
<keyword evidence="3" id="KW-0813">Transport</keyword>